<proteinExistence type="predicted"/>
<gene>
    <name evidence="2" type="ORF">GCM10009801_46510</name>
</gene>
<evidence type="ECO:0000313" key="2">
    <source>
        <dbReference type="EMBL" id="GAA2085021.1"/>
    </source>
</evidence>
<comment type="caution">
    <text evidence="2">The sequence shown here is derived from an EMBL/GenBank/DDBJ whole genome shotgun (WGS) entry which is preliminary data.</text>
</comment>
<dbReference type="Proteomes" id="UP001500016">
    <property type="component" value="Unassembled WGS sequence"/>
</dbReference>
<keyword evidence="3" id="KW-1185">Reference proteome</keyword>
<name>A0ABN2W6G6_9ACTN</name>
<evidence type="ECO:0000313" key="3">
    <source>
        <dbReference type="Proteomes" id="UP001500016"/>
    </source>
</evidence>
<organism evidence="2 3">
    <name type="scientific">Streptomyces albiaxialis</name>
    <dbReference type="NCBI Taxonomy" id="329523"/>
    <lineage>
        <taxon>Bacteria</taxon>
        <taxon>Bacillati</taxon>
        <taxon>Actinomycetota</taxon>
        <taxon>Actinomycetes</taxon>
        <taxon>Kitasatosporales</taxon>
        <taxon>Streptomycetaceae</taxon>
        <taxon>Streptomyces</taxon>
    </lineage>
</organism>
<feature type="region of interest" description="Disordered" evidence="1">
    <location>
        <begin position="21"/>
        <end position="48"/>
    </location>
</feature>
<evidence type="ECO:0000256" key="1">
    <source>
        <dbReference type="SAM" id="MobiDB-lite"/>
    </source>
</evidence>
<feature type="region of interest" description="Disordered" evidence="1">
    <location>
        <begin position="65"/>
        <end position="94"/>
    </location>
</feature>
<dbReference type="EMBL" id="BAAAPE010000012">
    <property type="protein sequence ID" value="GAA2085021.1"/>
    <property type="molecule type" value="Genomic_DNA"/>
</dbReference>
<accession>A0ABN2W6G6</accession>
<reference evidence="2 3" key="1">
    <citation type="journal article" date="2019" name="Int. J. Syst. Evol. Microbiol.">
        <title>The Global Catalogue of Microorganisms (GCM) 10K type strain sequencing project: providing services to taxonomists for standard genome sequencing and annotation.</title>
        <authorList>
            <consortium name="The Broad Institute Genomics Platform"/>
            <consortium name="The Broad Institute Genome Sequencing Center for Infectious Disease"/>
            <person name="Wu L."/>
            <person name="Ma J."/>
        </authorList>
    </citation>
    <scope>NUCLEOTIDE SEQUENCE [LARGE SCALE GENOMIC DNA]</scope>
    <source>
        <strain evidence="2 3">JCM 15478</strain>
    </source>
</reference>
<sequence>MTNARTGDDGSRMTMRLGQVRADRVTDDGNSVVAWGPSREVSSDRTPGAMWSMRYPECKCPAPDCPDRAGGSAPISVPGASSSRSVRNAAGVSA</sequence>
<protein>
    <submittedName>
        <fullName evidence="2">Uncharacterized protein</fullName>
    </submittedName>
</protein>